<evidence type="ECO:0000259" key="2">
    <source>
        <dbReference type="Pfam" id="PF13004"/>
    </source>
</evidence>
<proteinExistence type="predicted"/>
<dbReference type="Pfam" id="PF13004">
    <property type="entry name" value="BACON"/>
    <property type="match status" value="3"/>
</dbReference>
<reference evidence="3 4" key="1">
    <citation type="submission" date="2014-09" db="EMBL/GenBank/DDBJ databases">
        <title>Alistipes sp. 627, sp. nov., a novel member of the family Rikenellaceae isolated from human faeces.</title>
        <authorList>
            <person name="Shkoporov A.N."/>
            <person name="Chaplin A.V."/>
            <person name="Motuzova O.V."/>
            <person name="Kafarskaia L.I."/>
            <person name="Khokhlova E.V."/>
            <person name="Efimov B.A."/>
        </authorList>
    </citation>
    <scope>NUCLEOTIDE SEQUENCE [LARGE SCALE GENOMIC DNA]</scope>
    <source>
        <strain evidence="3 4">627</strain>
    </source>
</reference>
<name>A0ABR4YLF2_9BACT</name>
<feature type="domain" description="BACON" evidence="2">
    <location>
        <begin position="63"/>
        <end position="115"/>
    </location>
</feature>
<keyword evidence="1" id="KW-0732">Signal</keyword>
<dbReference type="InterPro" id="IPR013783">
    <property type="entry name" value="Ig-like_fold"/>
</dbReference>
<protein>
    <recommendedName>
        <fullName evidence="2">BACON domain-containing protein</fullName>
    </recommendedName>
</protein>
<evidence type="ECO:0000313" key="4">
    <source>
        <dbReference type="Proteomes" id="UP000030889"/>
    </source>
</evidence>
<feature type="domain" description="BACON" evidence="2">
    <location>
        <begin position="265"/>
        <end position="320"/>
    </location>
</feature>
<organism evidence="3 4">
    <name type="scientific">Alistipes inops</name>
    <dbReference type="NCBI Taxonomy" id="1501391"/>
    <lineage>
        <taxon>Bacteria</taxon>
        <taxon>Pseudomonadati</taxon>
        <taxon>Bacteroidota</taxon>
        <taxon>Bacteroidia</taxon>
        <taxon>Bacteroidales</taxon>
        <taxon>Rikenellaceae</taxon>
        <taxon>Alistipes</taxon>
    </lineage>
</organism>
<dbReference type="InterPro" id="IPR024361">
    <property type="entry name" value="BACON"/>
</dbReference>
<gene>
    <name evidence="3" type="ORF">LG35_01145</name>
</gene>
<accession>A0ABR4YLF2</accession>
<dbReference type="CDD" id="cd14948">
    <property type="entry name" value="BACON"/>
    <property type="match status" value="1"/>
</dbReference>
<sequence length="498" mass="53708">MKRYAYLLAAAALALNISCTGPENPAQPEATLKAEPASLRFAAAAAPPQTVTVTAEETEWTHSIPEDAGWLTATRDGDRLSVSVADNADETDRSASITLNASAVGVEPVKITVRQEAAEAPEPEKPSLSVSPEKLVFAAAEAPGQEVTVTVTGGITWKASPSGAEEWIHIVPAEGKFTVTVDDNPESLERSGYINVSPGDKTLATCRIYVTQEPKAVPASITPQLPEGTTPEEGLTVPFTAGMSVLPVMVAPENAQWSVRVEADGTTDPAWLSATNVVAPSQHTVHYAYTVNETETPRTAYLVLTHADDSVEPVRVKVTQRGKTDVNSTIYEDIESHPTQIMAEVMANNDWRDFPFVQWTLKLYTDGITYDTLWGRWGGTGDRITIKMTGSPQHEDEVVLEEMTYEVVPYEEYNKMPASDRKPGWVCAAQGSGNDEYPSGTWHQVYENGSITGCANAVGGTVTVTRSGDDYTITWDFTSDAGCKVTGSYTGPIEIQRS</sequence>
<dbReference type="Gene3D" id="2.60.40.10">
    <property type="entry name" value="Immunoglobulins"/>
    <property type="match status" value="3"/>
</dbReference>
<feature type="signal peptide" evidence="1">
    <location>
        <begin position="1"/>
        <end position="25"/>
    </location>
</feature>
<feature type="domain" description="BACON" evidence="2">
    <location>
        <begin position="162"/>
        <end position="213"/>
    </location>
</feature>
<dbReference type="EMBL" id="JRGF01000001">
    <property type="protein sequence ID" value="KHE43080.1"/>
    <property type="molecule type" value="Genomic_DNA"/>
</dbReference>
<evidence type="ECO:0000313" key="3">
    <source>
        <dbReference type="EMBL" id="KHE43080.1"/>
    </source>
</evidence>
<evidence type="ECO:0000256" key="1">
    <source>
        <dbReference type="SAM" id="SignalP"/>
    </source>
</evidence>
<comment type="caution">
    <text evidence="3">The sequence shown here is derived from an EMBL/GenBank/DDBJ whole genome shotgun (WGS) entry which is preliminary data.</text>
</comment>
<dbReference type="Proteomes" id="UP000030889">
    <property type="component" value="Unassembled WGS sequence"/>
</dbReference>
<keyword evidence="4" id="KW-1185">Reference proteome</keyword>
<dbReference type="RefSeq" id="WP_035471362.1">
    <property type="nucleotide sequence ID" value="NZ_JRGF01000001.1"/>
</dbReference>
<feature type="chain" id="PRO_5045595916" description="BACON domain-containing protein" evidence="1">
    <location>
        <begin position="26"/>
        <end position="498"/>
    </location>
</feature>